<proteinExistence type="inferred from homology"/>
<dbReference type="PANTHER" id="PTHR14344:SF3">
    <property type="entry name" value="WD REPEAT-CONTAINING PROTEIN 6"/>
    <property type="match status" value="1"/>
</dbReference>
<comment type="subunit">
    <text evidence="10">Interacts with FTSJ1; the interaction is direct, and required for 2'-O-methylation of position 34 in substrate tRNAs. Interacts with IRS4. Interacts with STK11/LKB1.</text>
</comment>
<dbReference type="GO" id="GO:0005737">
    <property type="term" value="C:cytoplasm"/>
    <property type="evidence" value="ECO:0007669"/>
    <property type="project" value="UniProtKB-SubCell"/>
</dbReference>
<keyword evidence="5" id="KW-0677">Repeat</keyword>
<evidence type="ECO:0000256" key="4">
    <source>
        <dbReference type="ARBA" id="ARBA00022694"/>
    </source>
</evidence>
<evidence type="ECO:0000256" key="2">
    <source>
        <dbReference type="ARBA" id="ARBA00022490"/>
    </source>
</evidence>
<evidence type="ECO:0000313" key="12">
    <source>
        <dbReference type="Ensembl" id="ENSCVAP00000031649.1"/>
    </source>
</evidence>
<dbReference type="GO" id="GO:0030488">
    <property type="term" value="P:tRNA methylation"/>
    <property type="evidence" value="ECO:0007669"/>
    <property type="project" value="TreeGrafter"/>
</dbReference>
<dbReference type="PROSITE" id="PS50294">
    <property type="entry name" value="WD_REPEATS_REGION"/>
    <property type="match status" value="1"/>
</dbReference>
<evidence type="ECO:0000256" key="3">
    <source>
        <dbReference type="ARBA" id="ARBA00022574"/>
    </source>
</evidence>
<keyword evidence="4" id="KW-0819">tRNA processing</keyword>
<reference evidence="12" key="2">
    <citation type="submission" date="2025-09" db="UniProtKB">
        <authorList>
            <consortium name="Ensembl"/>
        </authorList>
    </citation>
    <scope>IDENTIFICATION</scope>
</reference>
<dbReference type="InterPro" id="IPR036322">
    <property type="entry name" value="WD40_repeat_dom_sf"/>
</dbReference>
<accession>A0A3Q2EIJ2</accession>
<dbReference type="InterPro" id="IPR019775">
    <property type="entry name" value="WD40_repeat_CS"/>
</dbReference>
<evidence type="ECO:0000256" key="6">
    <source>
        <dbReference type="ARBA" id="ARBA00038255"/>
    </source>
</evidence>
<feature type="repeat" description="WD" evidence="11">
    <location>
        <begin position="256"/>
        <end position="287"/>
    </location>
</feature>
<evidence type="ECO:0000256" key="5">
    <source>
        <dbReference type="ARBA" id="ARBA00022737"/>
    </source>
</evidence>
<evidence type="ECO:0000256" key="1">
    <source>
        <dbReference type="ARBA" id="ARBA00004496"/>
    </source>
</evidence>
<evidence type="ECO:0000256" key="7">
    <source>
        <dbReference type="ARBA" id="ARBA00040154"/>
    </source>
</evidence>
<keyword evidence="2" id="KW-0963">Cytoplasm</keyword>
<sequence>METAALVAPITALELFQDRFLLAGEGPVLSVYRLQPRPKVGSSLGVLHHYRIHGIRPKRETQPAELGFYDFAVFGGKAVRLVRLHLDFQDVETLHLEVVGSLLELQDWALDVRWLPADRQSLLCVAVAHNAVLLLDSTTGNALVQCSCLEGCLLYSALLLVHESWRDTVLVGGTVFQQLVIWKPGGDDMAGCGHKAPVERRLLGHSGVIFSISYLQEKGYLASASDDRSIRVWDVGALGGPGGKCGDLNPICLRVLYGHQARVFSVRLSAGYAYSAGEDGACLVWDVVGGGKVIRTLKGHRAGGVRSLAVGRGTGGDETWVATGGADGGVRLWKVEEEKEGLEGRVTDLKFPGPGLPKVVSIAGEEQNMCWSQCLVCTDRGAVCQYRDGRWTTLWEGPSEFYSYCVMETVTTFVTNIGSTVTLCAVANISGSIQVFSTSDPLAGMRLTGRPGKIHSIFWKKGKDQLYLLASGAEGFVCRWYVEVKTKENSVLVLNVVPLPPFLLPLCSKRWLTAAICFQHSSNKVLWVCGDRRGSLLLFEENIEFNRSDDEEVNEGLQMGRKNRIMEDSTLQPLSCLFGVHGKHGVTSVFEYRGLFYSTGKDGCVRVFRVSGIQPGENESDLNLEVLRVQRACRGMEWLERVFILESEIPENLGEDCKNVIGSELREARFVIAGFHAVHFVIWDPVRQERLMVVPCGGGHRSWSLWPSHTGVWAGCGALVFIKQGAVLTSQHPGEMLGSAGKDGGTGGWSLREGIHGRGIWCVSRLGRIEEIRNDSQTSKINTKMYWEIVVTGGEDTSLAVLAINPVSGVNKVLSVITDHISGVRTVTAVTQPRGNALSALLLSAGGRAQIQCNRLLVVWDRQRLTPSCQVVQVASHRLDLQWEKKRNRHKTVKMDPESRYMSIEVLEEKMGCILAAVSSSDGALRLFSLNEAKGQIDMLWETFYHQRCVLCVASCSLQDGKGNRFKLLFSTATDGRIAVWHLTESLLISADNSSGATAPPVPCLVIPAHQSGVNSLAVWVEKMGQEDGCLVTVASGGDDGQLTVSTVRVQYPENGKLHLLSQHSFPFAHAASLTALKLLSPGLLVSTSSDQRVCLWRVSGTDISHSGALCSHVADAAALATDDPSNPLQDGDTITGFCECSEKKMKVGWILVCGQGFQLLRLGNAGMDTEIWKNKREKENERVRVTFQK</sequence>
<evidence type="ECO:0000256" key="10">
    <source>
        <dbReference type="ARBA" id="ARBA00047056"/>
    </source>
</evidence>
<dbReference type="SUPFAM" id="SSF50978">
    <property type="entry name" value="WD40 repeat-like"/>
    <property type="match status" value="3"/>
</dbReference>
<dbReference type="AlphaFoldDB" id="A0A3Q2EIJ2"/>
<feature type="repeat" description="WD" evidence="11">
    <location>
        <begin position="202"/>
        <end position="235"/>
    </location>
</feature>
<evidence type="ECO:0000256" key="11">
    <source>
        <dbReference type="PROSITE-ProRule" id="PRU00221"/>
    </source>
</evidence>
<comment type="function">
    <text evidence="9">Together with methyltransferase FTSJ1, methylates the 2'-O-ribose of nucleotides at position 34 of the tRNA anticodon loop of substrate tRNAs. Required for the correct positioning of the substrate tRNA for methylation. Required to suppress amino acid starvation-induced autophagy. Enhances the STK11/LKB1-induced cell growth suppression activity.</text>
</comment>
<name>A0A3Q2EIJ2_CYPVA</name>
<dbReference type="GeneTree" id="ENSGT00420000029923"/>
<evidence type="ECO:0000313" key="13">
    <source>
        <dbReference type="Proteomes" id="UP000265020"/>
    </source>
</evidence>
<dbReference type="PANTHER" id="PTHR14344">
    <property type="entry name" value="WD REPEAT PROTEIN"/>
    <property type="match status" value="1"/>
</dbReference>
<dbReference type="SMART" id="SM00320">
    <property type="entry name" value="WD40"/>
    <property type="match status" value="6"/>
</dbReference>
<dbReference type="Proteomes" id="UP000265020">
    <property type="component" value="Unassembled WGS sequence"/>
</dbReference>
<protein>
    <recommendedName>
        <fullName evidence="7">tRNA (34-2'-O)-methyltransferase regulator WDR6</fullName>
    </recommendedName>
    <alternativeName>
        <fullName evidence="8">WD repeat-containing protein 6</fullName>
    </alternativeName>
</protein>
<organism evidence="12 13">
    <name type="scientific">Cyprinodon variegatus</name>
    <name type="common">Sheepshead minnow</name>
    <dbReference type="NCBI Taxonomy" id="28743"/>
    <lineage>
        <taxon>Eukaryota</taxon>
        <taxon>Metazoa</taxon>
        <taxon>Chordata</taxon>
        <taxon>Craniata</taxon>
        <taxon>Vertebrata</taxon>
        <taxon>Euteleostomi</taxon>
        <taxon>Actinopterygii</taxon>
        <taxon>Neopterygii</taxon>
        <taxon>Teleostei</taxon>
        <taxon>Neoteleostei</taxon>
        <taxon>Acanthomorphata</taxon>
        <taxon>Ovalentaria</taxon>
        <taxon>Atherinomorphae</taxon>
        <taxon>Cyprinodontiformes</taxon>
        <taxon>Cyprinodontidae</taxon>
        <taxon>Cyprinodon</taxon>
    </lineage>
</organism>
<dbReference type="InterPro" id="IPR015943">
    <property type="entry name" value="WD40/YVTN_repeat-like_dom_sf"/>
</dbReference>
<dbReference type="Pfam" id="PF00400">
    <property type="entry name" value="WD40"/>
    <property type="match status" value="3"/>
</dbReference>
<dbReference type="SUPFAM" id="SSF50952">
    <property type="entry name" value="Soluble quinoprotein glucose dehydrogenase"/>
    <property type="match status" value="1"/>
</dbReference>
<dbReference type="Ensembl" id="ENSCVAT00000032497.1">
    <property type="protein sequence ID" value="ENSCVAP00000031649.1"/>
    <property type="gene ID" value="ENSCVAG00000021191.1"/>
</dbReference>
<comment type="subcellular location">
    <subcellularLocation>
        <location evidence="1">Cytoplasm</location>
    </subcellularLocation>
</comment>
<keyword evidence="3 11" id="KW-0853">WD repeat</keyword>
<dbReference type="InterPro" id="IPR011041">
    <property type="entry name" value="Quinoprot_gluc/sorb_DH_b-prop"/>
</dbReference>
<dbReference type="InterPro" id="IPR051973">
    <property type="entry name" value="tRNA_Anticodon_Mtase-Reg"/>
</dbReference>
<dbReference type="InterPro" id="IPR001680">
    <property type="entry name" value="WD40_rpt"/>
</dbReference>
<reference evidence="12" key="1">
    <citation type="submission" date="2025-08" db="UniProtKB">
        <authorList>
            <consortium name="Ensembl"/>
        </authorList>
    </citation>
    <scope>IDENTIFICATION</scope>
</reference>
<dbReference type="PROSITE" id="PS00678">
    <property type="entry name" value="WD_REPEATS_1"/>
    <property type="match status" value="2"/>
</dbReference>
<evidence type="ECO:0000256" key="9">
    <source>
        <dbReference type="ARBA" id="ARBA00045751"/>
    </source>
</evidence>
<evidence type="ECO:0000256" key="8">
    <source>
        <dbReference type="ARBA" id="ARBA00041816"/>
    </source>
</evidence>
<keyword evidence="13" id="KW-1185">Reference proteome</keyword>
<dbReference type="Gene3D" id="2.130.10.10">
    <property type="entry name" value="YVTN repeat-like/Quinoprotein amine dehydrogenase"/>
    <property type="match status" value="3"/>
</dbReference>
<dbReference type="STRING" id="28743.ENSCVAP00000031649"/>
<dbReference type="PROSITE" id="PS50082">
    <property type="entry name" value="WD_REPEATS_2"/>
    <property type="match status" value="2"/>
</dbReference>
<comment type="similarity">
    <text evidence="6">Belongs to the WD repeat WDR6 family.</text>
</comment>
<dbReference type="OMA" id="IIVWSCF"/>